<dbReference type="FunFam" id="1.20.1250.20:FF:000218">
    <property type="entry name" value="facilitated trehalose transporter Tret1"/>
    <property type="match status" value="1"/>
</dbReference>
<sequence>MPFVTPWFPEKVLTPSSGLLDFAISMRPDYHRAIIDTVRYYGWKKIIYLYDSHDGSILIIDCGLHEGWSTPTIPKFNHEDPLKVTTNEIAWIVNLMYVGTSIDSLVPFILMDNIGRKGTLLVTTIPKIISWLFIGLSTSVPFIYIGRILAGIGCGITYAVMPMYLGEISSKRTRGPLGTLMAVLMNIGMMLIYAIGLWISRFAMAMISVCAPVLFLLTFMWLPESSVFLTRKNKLDPAQKTLQWALGKENVDEELEEVKRIVETEDKCSKITLKDMFREIFTKVQNRRAFRIAMIVLSALTLTGAAPILAYQSYIYEEAGFEISTNTSIILTGIIIVLSGGACVMVVRFTGKRFLLLMCAPICVLSLISIAIFFELQSSGYDVSRFKWVPTVFVVIYVFGYGFSLNPIPLAYMGEIFGVEVKVPAAVLNALYYAISTTAVVKFYQVMQELYGAFAPLWAFSAITFFIWVLIYLFVPETEGKTLEEIQLELRSIVPILAHQYIYDEAGFEISINTNIILTGVAIVLSGGACVMVIRFTDKRILLLMFAPICAVSLALIAIFFELQSSGYDVSRFKWVSGLQSSW</sequence>
<dbReference type="OrthoDB" id="5984008at2759"/>
<reference evidence="11 12" key="1">
    <citation type="journal article" date="2010" name="Science">
        <title>Genomic comparison of the ants Camponotus floridanus and Harpegnathos saltator.</title>
        <authorList>
            <person name="Bonasio R."/>
            <person name="Zhang G."/>
            <person name="Ye C."/>
            <person name="Mutti N.S."/>
            <person name="Fang X."/>
            <person name="Qin N."/>
            <person name="Donahue G."/>
            <person name="Yang P."/>
            <person name="Li Q."/>
            <person name="Li C."/>
            <person name="Zhang P."/>
            <person name="Huang Z."/>
            <person name="Berger S.L."/>
            <person name="Reinberg D."/>
            <person name="Wang J."/>
            <person name="Liebig J."/>
        </authorList>
    </citation>
    <scope>NUCLEOTIDE SEQUENCE [LARGE SCALE GENOMIC DNA]</scope>
    <source>
        <strain evidence="12">C129</strain>
    </source>
</reference>
<evidence type="ECO:0000313" key="12">
    <source>
        <dbReference type="Proteomes" id="UP000000311"/>
    </source>
</evidence>
<dbReference type="PROSITE" id="PS00217">
    <property type="entry name" value="SUGAR_TRANSPORT_2"/>
    <property type="match status" value="1"/>
</dbReference>
<dbReference type="GO" id="GO:0005886">
    <property type="term" value="C:plasma membrane"/>
    <property type="evidence" value="ECO:0007669"/>
    <property type="project" value="UniProtKB-SubCell"/>
</dbReference>
<evidence type="ECO:0000256" key="7">
    <source>
        <dbReference type="ARBA" id="ARBA00023136"/>
    </source>
</evidence>
<feature type="transmembrane region" description="Helical" evidence="9">
    <location>
        <begin position="142"/>
        <end position="165"/>
    </location>
</feature>
<evidence type="ECO:0000256" key="5">
    <source>
        <dbReference type="ARBA" id="ARBA00022692"/>
    </source>
</evidence>
<gene>
    <name evidence="11" type="ORF">EAG_09881</name>
</gene>
<dbReference type="EMBL" id="GL437123">
    <property type="protein sequence ID" value="EFN70992.1"/>
    <property type="molecule type" value="Genomic_DNA"/>
</dbReference>
<dbReference type="AlphaFoldDB" id="E2A6A7"/>
<evidence type="ECO:0000256" key="4">
    <source>
        <dbReference type="ARBA" id="ARBA00022597"/>
    </source>
</evidence>
<feature type="transmembrane region" description="Helical" evidence="9">
    <location>
        <begin position="394"/>
        <end position="413"/>
    </location>
</feature>
<dbReference type="InterPro" id="IPR050549">
    <property type="entry name" value="MFS_Trehalose_Transporter"/>
</dbReference>
<dbReference type="PANTHER" id="PTHR48021:SF46">
    <property type="entry name" value="MAJOR FACILITATOR SUPERFAMILY (MFS) PROFILE DOMAIN-CONTAINING PROTEIN"/>
    <property type="match status" value="1"/>
</dbReference>
<organism evidence="12">
    <name type="scientific">Camponotus floridanus</name>
    <name type="common">Florida carpenter ant</name>
    <dbReference type="NCBI Taxonomy" id="104421"/>
    <lineage>
        <taxon>Eukaryota</taxon>
        <taxon>Metazoa</taxon>
        <taxon>Ecdysozoa</taxon>
        <taxon>Arthropoda</taxon>
        <taxon>Hexapoda</taxon>
        <taxon>Insecta</taxon>
        <taxon>Pterygota</taxon>
        <taxon>Neoptera</taxon>
        <taxon>Endopterygota</taxon>
        <taxon>Hymenoptera</taxon>
        <taxon>Apocrita</taxon>
        <taxon>Aculeata</taxon>
        <taxon>Formicoidea</taxon>
        <taxon>Formicidae</taxon>
        <taxon>Formicinae</taxon>
        <taxon>Camponotus</taxon>
    </lineage>
</organism>
<keyword evidence="4 11" id="KW-0762">Sugar transport</keyword>
<dbReference type="Gene3D" id="3.40.50.2300">
    <property type="match status" value="2"/>
</dbReference>
<keyword evidence="8" id="KW-0325">Glycoprotein</keyword>
<evidence type="ECO:0000256" key="2">
    <source>
        <dbReference type="ARBA" id="ARBA00022448"/>
    </source>
</evidence>
<feature type="transmembrane region" description="Helical" evidence="9">
    <location>
        <begin position="118"/>
        <end position="136"/>
    </location>
</feature>
<evidence type="ECO:0000256" key="8">
    <source>
        <dbReference type="ARBA" id="ARBA00023180"/>
    </source>
</evidence>
<dbReference type="InterPro" id="IPR003663">
    <property type="entry name" value="Sugar/inositol_transpt"/>
</dbReference>
<name>E2A6A7_CAMFO</name>
<feature type="transmembrane region" description="Helical" evidence="9">
    <location>
        <begin position="354"/>
        <end position="374"/>
    </location>
</feature>
<feature type="transmembrane region" description="Helical" evidence="9">
    <location>
        <begin position="328"/>
        <end position="347"/>
    </location>
</feature>
<keyword evidence="2" id="KW-0813">Transport</keyword>
<feature type="transmembrane region" description="Helical" evidence="9">
    <location>
        <begin position="89"/>
        <end position="111"/>
    </location>
</feature>
<keyword evidence="3" id="KW-1003">Cell membrane</keyword>
<dbReference type="PRINTS" id="PR00171">
    <property type="entry name" value="SUGRTRNSPORT"/>
</dbReference>
<keyword evidence="6 9" id="KW-1133">Transmembrane helix</keyword>
<feature type="transmembrane region" description="Helical" evidence="9">
    <location>
        <begin position="202"/>
        <end position="222"/>
    </location>
</feature>
<evidence type="ECO:0000256" key="3">
    <source>
        <dbReference type="ARBA" id="ARBA00022475"/>
    </source>
</evidence>
<dbReference type="Pfam" id="PF00083">
    <property type="entry name" value="Sugar_tr"/>
    <property type="match status" value="1"/>
</dbReference>
<dbReference type="InterPro" id="IPR005828">
    <property type="entry name" value="MFS_sugar_transport-like"/>
</dbReference>
<dbReference type="PROSITE" id="PS50850">
    <property type="entry name" value="MFS"/>
    <property type="match status" value="1"/>
</dbReference>
<dbReference type="Proteomes" id="UP000000311">
    <property type="component" value="Unassembled WGS sequence"/>
</dbReference>
<evidence type="ECO:0000313" key="11">
    <source>
        <dbReference type="EMBL" id="EFN70992.1"/>
    </source>
</evidence>
<evidence type="ECO:0000256" key="9">
    <source>
        <dbReference type="SAM" id="Phobius"/>
    </source>
</evidence>
<dbReference type="PANTHER" id="PTHR48021">
    <property type="match status" value="1"/>
</dbReference>
<feature type="transmembrane region" description="Helical" evidence="9">
    <location>
        <begin position="515"/>
        <end position="534"/>
    </location>
</feature>
<dbReference type="InterPro" id="IPR036259">
    <property type="entry name" value="MFS_trans_sf"/>
</dbReference>
<evidence type="ECO:0000256" key="6">
    <source>
        <dbReference type="ARBA" id="ARBA00022989"/>
    </source>
</evidence>
<feature type="transmembrane region" description="Helical" evidence="9">
    <location>
        <begin position="541"/>
        <end position="561"/>
    </location>
</feature>
<evidence type="ECO:0000256" key="1">
    <source>
        <dbReference type="ARBA" id="ARBA00004651"/>
    </source>
</evidence>
<feature type="transmembrane region" description="Helical" evidence="9">
    <location>
        <begin position="450"/>
        <end position="474"/>
    </location>
</feature>
<accession>E2A6A7</accession>
<evidence type="ECO:0000259" key="10">
    <source>
        <dbReference type="PROSITE" id="PS50850"/>
    </source>
</evidence>
<dbReference type="InParanoid" id="E2A6A7"/>
<keyword evidence="5 9" id="KW-0812">Transmembrane</keyword>
<dbReference type="OMA" id="IWRFPVA"/>
<dbReference type="GO" id="GO:0022857">
    <property type="term" value="F:transmembrane transporter activity"/>
    <property type="evidence" value="ECO:0007669"/>
    <property type="project" value="InterPro"/>
</dbReference>
<protein>
    <submittedName>
        <fullName evidence="11">Sugar transporter ERD6-like 4</fullName>
    </submittedName>
</protein>
<feature type="transmembrane region" description="Helical" evidence="9">
    <location>
        <begin position="177"/>
        <end position="196"/>
    </location>
</feature>
<feature type="domain" description="Major facilitator superfamily (MFS) profile" evidence="10">
    <location>
        <begin position="40"/>
        <end position="479"/>
    </location>
</feature>
<dbReference type="Gene3D" id="1.20.1250.20">
    <property type="entry name" value="MFS general substrate transporter like domains"/>
    <property type="match status" value="1"/>
</dbReference>
<comment type="subcellular location">
    <subcellularLocation>
        <location evidence="1">Cell membrane</location>
        <topology evidence="1">Multi-pass membrane protein</topology>
    </subcellularLocation>
</comment>
<keyword evidence="7 9" id="KW-0472">Membrane</keyword>
<dbReference type="SUPFAM" id="SSF103473">
    <property type="entry name" value="MFS general substrate transporter"/>
    <property type="match status" value="1"/>
</dbReference>
<dbReference type="InterPro" id="IPR005829">
    <property type="entry name" value="Sugar_transporter_CS"/>
</dbReference>
<dbReference type="InterPro" id="IPR020846">
    <property type="entry name" value="MFS_dom"/>
</dbReference>
<feature type="transmembrane region" description="Helical" evidence="9">
    <location>
        <begin position="292"/>
        <end position="316"/>
    </location>
</feature>
<keyword evidence="12" id="KW-1185">Reference proteome</keyword>
<proteinExistence type="predicted"/>